<dbReference type="Gene3D" id="3.10.520.10">
    <property type="entry name" value="ApbE-like domains"/>
    <property type="match status" value="2"/>
</dbReference>
<comment type="catalytic activity">
    <reaction evidence="10">
        <text>L-threonyl-[protein] + FAD = FMN-L-threonyl-[protein] + AMP + H(+)</text>
        <dbReference type="Rhea" id="RHEA:36847"/>
        <dbReference type="Rhea" id="RHEA-COMP:11060"/>
        <dbReference type="Rhea" id="RHEA-COMP:11061"/>
        <dbReference type="ChEBI" id="CHEBI:15378"/>
        <dbReference type="ChEBI" id="CHEBI:30013"/>
        <dbReference type="ChEBI" id="CHEBI:57692"/>
        <dbReference type="ChEBI" id="CHEBI:74257"/>
        <dbReference type="ChEBI" id="CHEBI:456215"/>
        <dbReference type="EC" id="2.7.1.180"/>
    </reaction>
</comment>
<evidence type="ECO:0000256" key="1">
    <source>
        <dbReference type="ARBA" id="ARBA00001946"/>
    </source>
</evidence>
<dbReference type="SUPFAM" id="SSF143631">
    <property type="entry name" value="ApbE-like"/>
    <property type="match status" value="1"/>
</dbReference>
<dbReference type="Pfam" id="PF02424">
    <property type="entry name" value="ApbE"/>
    <property type="match status" value="2"/>
</dbReference>
<dbReference type="GO" id="GO:0016740">
    <property type="term" value="F:transferase activity"/>
    <property type="evidence" value="ECO:0007669"/>
    <property type="project" value="UniProtKB-KW"/>
</dbReference>
<dbReference type="EC" id="2.7.1.180" evidence="2"/>
<protein>
    <recommendedName>
        <fullName evidence="3">FAD:protein FMN transferase</fullName>
        <ecNumber evidence="2">2.7.1.180</ecNumber>
    </recommendedName>
    <alternativeName>
        <fullName evidence="9">Flavin transferase</fullName>
    </alternativeName>
</protein>
<dbReference type="RefSeq" id="WP_377541908.1">
    <property type="nucleotide sequence ID" value="NZ_JBHSBN010000002.1"/>
</dbReference>
<keyword evidence="8" id="KW-0460">Magnesium</keyword>
<evidence type="ECO:0000256" key="3">
    <source>
        <dbReference type="ARBA" id="ARBA00016337"/>
    </source>
</evidence>
<dbReference type="PANTHER" id="PTHR30040">
    <property type="entry name" value="THIAMINE BIOSYNTHESIS LIPOPROTEIN APBE"/>
    <property type="match status" value="1"/>
</dbReference>
<keyword evidence="4" id="KW-0285">Flavoprotein</keyword>
<evidence type="ECO:0000256" key="4">
    <source>
        <dbReference type="ARBA" id="ARBA00022630"/>
    </source>
</evidence>
<comment type="caution">
    <text evidence="11">The sequence shown here is derived from an EMBL/GenBank/DDBJ whole genome shotgun (WGS) entry which is preliminary data.</text>
</comment>
<sequence>MGTAISLQISDPLPESRLHELADDVFDWLRAVDRRFSTYLEDSEVNRFDRGELSVGECSADLRTVIDACASLWRTTDGYFDAYATGRFDPSGYVKGWSVQVASDRLLAAGSGSHWINAGGDIRARGGPAPGQPWRMGVRHPEQADKICWVLTGHDFAIATSGTYERGHHVIDPHTGRPATALRSVTVVGADLGLADAYATAGLAMGRGGLRWLAALPGYEVGVINADLEGFCSAGFPALPDDDPAG</sequence>
<accession>A0ABV8KFU8</accession>
<evidence type="ECO:0000256" key="2">
    <source>
        <dbReference type="ARBA" id="ARBA00011955"/>
    </source>
</evidence>
<reference evidence="12" key="1">
    <citation type="journal article" date="2019" name="Int. J. Syst. Evol. Microbiol.">
        <title>The Global Catalogue of Microorganisms (GCM) 10K type strain sequencing project: providing services to taxonomists for standard genome sequencing and annotation.</title>
        <authorList>
            <consortium name="The Broad Institute Genomics Platform"/>
            <consortium name="The Broad Institute Genome Sequencing Center for Infectious Disease"/>
            <person name="Wu L."/>
            <person name="Ma J."/>
        </authorList>
    </citation>
    <scope>NUCLEOTIDE SEQUENCE [LARGE SCALE GENOMIC DNA]</scope>
    <source>
        <strain evidence="12">2902at01</strain>
    </source>
</reference>
<evidence type="ECO:0000256" key="6">
    <source>
        <dbReference type="ARBA" id="ARBA00022723"/>
    </source>
</evidence>
<dbReference type="InterPro" id="IPR024932">
    <property type="entry name" value="ApbE"/>
</dbReference>
<dbReference type="EMBL" id="JBHSBN010000002">
    <property type="protein sequence ID" value="MFC4104920.1"/>
    <property type="molecule type" value="Genomic_DNA"/>
</dbReference>
<evidence type="ECO:0000256" key="8">
    <source>
        <dbReference type="ARBA" id="ARBA00022842"/>
    </source>
</evidence>
<keyword evidence="7" id="KW-0274">FAD</keyword>
<evidence type="ECO:0000256" key="7">
    <source>
        <dbReference type="ARBA" id="ARBA00022827"/>
    </source>
</evidence>
<keyword evidence="6" id="KW-0479">Metal-binding</keyword>
<dbReference type="InterPro" id="IPR003374">
    <property type="entry name" value="ApbE-like_sf"/>
</dbReference>
<evidence type="ECO:0000313" key="11">
    <source>
        <dbReference type="EMBL" id="MFC4104920.1"/>
    </source>
</evidence>
<gene>
    <name evidence="11" type="ORF">ACFOX0_03060</name>
</gene>
<evidence type="ECO:0000256" key="10">
    <source>
        <dbReference type="ARBA" id="ARBA00048540"/>
    </source>
</evidence>
<evidence type="ECO:0000313" key="12">
    <source>
        <dbReference type="Proteomes" id="UP001595868"/>
    </source>
</evidence>
<organism evidence="11 12">
    <name type="scientific">Micromonospora zhanjiangensis</name>
    <dbReference type="NCBI Taxonomy" id="1522057"/>
    <lineage>
        <taxon>Bacteria</taxon>
        <taxon>Bacillati</taxon>
        <taxon>Actinomycetota</taxon>
        <taxon>Actinomycetes</taxon>
        <taxon>Micromonosporales</taxon>
        <taxon>Micromonosporaceae</taxon>
        <taxon>Micromonospora</taxon>
    </lineage>
</organism>
<evidence type="ECO:0000256" key="9">
    <source>
        <dbReference type="ARBA" id="ARBA00031306"/>
    </source>
</evidence>
<name>A0ABV8KFU8_9ACTN</name>
<evidence type="ECO:0000256" key="5">
    <source>
        <dbReference type="ARBA" id="ARBA00022679"/>
    </source>
</evidence>
<dbReference type="PANTHER" id="PTHR30040:SF2">
    <property type="entry name" value="FAD:PROTEIN FMN TRANSFERASE"/>
    <property type="match status" value="1"/>
</dbReference>
<comment type="cofactor">
    <cofactor evidence="1">
        <name>Mg(2+)</name>
        <dbReference type="ChEBI" id="CHEBI:18420"/>
    </cofactor>
</comment>
<keyword evidence="12" id="KW-1185">Reference proteome</keyword>
<proteinExistence type="predicted"/>
<keyword evidence="5 11" id="KW-0808">Transferase</keyword>
<dbReference type="Proteomes" id="UP001595868">
    <property type="component" value="Unassembled WGS sequence"/>
</dbReference>